<dbReference type="Proteomes" id="UP000230069">
    <property type="component" value="Unassembled WGS sequence"/>
</dbReference>
<feature type="domain" description="KIB1-4 beta-propeller" evidence="1">
    <location>
        <begin position="69"/>
        <end position="376"/>
    </location>
</feature>
<dbReference type="InterPro" id="IPR050942">
    <property type="entry name" value="F-box_BR-signaling"/>
</dbReference>
<sequence length="426" mass="49121">MDNSSFCFDRLPKHLFELIILTRLSLRDLIRFGATCHSMRSLAAEIQNYYHQLPWLMISQDKDTQTGTFFSLSESKIYHLKLEDVPSQSYCCGSTQGYLIMANRDENFLYNPFSHDQVSLPQQYVPRQDTISASNDFRYYFMKAILSSPPKAGTSQCVVAALCSNSHVVELCKPHDAEWSVFSADKDVDNQIIIIYDPGDEEEEVVALGEKETGKEIVVMDELETEDKLLFSDVLFHKELLYGLTFRNQLVRFEIQNTKPTYRILNVLPMEMPLDTTVQYINNYLVESCGALLMVYRFRKCRGRRKYGRVHITINFLVFKLDESSDVPQWVELKSIGDQMIFLGRNSSISISAKGVPGFKGNCIYFTEDSRSYYFGESHKRPYCSDNGIFYLEDGHIASLFTPDDTHTFNIQPIWVTPYKINAMQL</sequence>
<gene>
    <name evidence="2" type="ORF">AQUCO_00201108v1</name>
</gene>
<proteinExistence type="predicted"/>
<dbReference type="PANTHER" id="PTHR44259:SF87">
    <property type="entry name" value="F-BOX DOMAIN-CONTAINING PROTEIN"/>
    <property type="match status" value="1"/>
</dbReference>
<evidence type="ECO:0000313" key="2">
    <source>
        <dbReference type="EMBL" id="PIA63537.1"/>
    </source>
</evidence>
<dbReference type="OrthoDB" id="683580at2759"/>
<dbReference type="CDD" id="cd09917">
    <property type="entry name" value="F-box_SF"/>
    <property type="match status" value="1"/>
</dbReference>
<dbReference type="AlphaFoldDB" id="A0A2G5F6L6"/>
<keyword evidence="3" id="KW-1185">Reference proteome</keyword>
<dbReference type="PANTHER" id="PTHR44259">
    <property type="entry name" value="OS07G0183000 PROTEIN-RELATED"/>
    <property type="match status" value="1"/>
</dbReference>
<name>A0A2G5F6L6_AQUCA</name>
<evidence type="ECO:0000313" key="3">
    <source>
        <dbReference type="Proteomes" id="UP000230069"/>
    </source>
</evidence>
<dbReference type="Pfam" id="PF03478">
    <property type="entry name" value="Beta-prop_KIB1-4"/>
    <property type="match status" value="1"/>
</dbReference>
<dbReference type="InterPro" id="IPR036047">
    <property type="entry name" value="F-box-like_dom_sf"/>
</dbReference>
<protein>
    <recommendedName>
        <fullName evidence="1">KIB1-4 beta-propeller domain-containing protein</fullName>
    </recommendedName>
</protein>
<dbReference type="EMBL" id="KZ305019">
    <property type="protein sequence ID" value="PIA63537.1"/>
    <property type="molecule type" value="Genomic_DNA"/>
</dbReference>
<organism evidence="2 3">
    <name type="scientific">Aquilegia coerulea</name>
    <name type="common">Rocky mountain columbine</name>
    <dbReference type="NCBI Taxonomy" id="218851"/>
    <lineage>
        <taxon>Eukaryota</taxon>
        <taxon>Viridiplantae</taxon>
        <taxon>Streptophyta</taxon>
        <taxon>Embryophyta</taxon>
        <taxon>Tracheophyta</taxon>
        <taxon>Spermatophyta</taxon>
        <taxon>Magnoliopsida</taxon>
        <taxon>Ranunculales</taxon>
        <taxon>Ranunculaceae</taxon>
        <taxon>Thalictroideae</taxon>
        <taxon>Aquilegia</taxon>
    </lineage>
</organism>
<dbReference type="InterPro" id="IPR005174">
    <property type="entry name" value="KIB1-4_b-propeller"/>
</dbReference>
<dbReference type="STRING" id="218851.A0A2G5F6L6"/>
<evidence type="ECO:0000259" key="1">
    <source>
        <dbReference type="Pfam" id="PF03478"/>
    </source>
</evidence>
<reference evidence="2 3" key="1">
    <citation type="submission" date="2017-09" db="EMBL/GenBank/DDBJ databases">
        <title>WGS assembly of Aquilegia coerulea Goldsmith.</title>
        <authorList>
            <person name="Hodges S."/>
            <person name="Kramer E."/>
            <person name="Nordborg M."/>
            <person name="Tomkins J."/>
            <person name="Borevitz J."/>
            <person name="Derieg N."/>
            <person name="Yan J."/>
            <person name="Mihaltcheva S."/>
            <person name="Hayes R.D."/>
            <person name="Rokhsar D."/>
        </authorList>
    </citation>
    <scope>NUCLEOTIDE SEQUENCE [LARGE SCALE GENOMIC DNA]</scope>
    <source>
        <strain evidence="3">cv. Goldsmith</strain>
    </source>
</reference>
<dbReference type="InParanoid" id="A0A2G5F6L6"/>
<dbReference type="SUPFAM" id="SSF81383">
    <property type="entry name" value="F-box domain"/>
    <property type="match status" value="1"/>
</dbReference>
<accession>A0A2G5F6L6</accession>